<evidence type="ECO:0000256" key="5">
    <source>
        <dbReference type="ARBA" id="ARBA00022989"/>
    </source>
</evidence>
<feature type="transmembrane region" description="Helical" evidence="7">
    <location>
        <begin position="289"/>
        <end position="308"/>
    </location>
</feature>
<protein>
    <submittedName>
        <fullName evidence="9">DHA1 family multidrug resistance protein-like MFS transporter</fullName>
    </submittedName>
</protein>
<accession>A0ABT9XGQ8</accession>
<gene>
    <name evidence="9" type="ORF">J2S03_001319</name>
</gene>
<dbReference type="InterPro" id="IPR011701">
    <property type="entry name" value="MFS"/>
</dbReference>
<evidence type="ECO:0000256" key="4">
    <source>
        <dbReference type="ARBA" id="ARBA00022692"/>
    </source>
</evidence>
<evidence type="ECO:0000256" key="6">
    <source>
        <dbReference type="ARBA" id="ARBA00023136"/>
    </source>
</evidence>
<keyword evidence="5 7" id="KW-1133">Transmembrane helix</keyword>
<keyword evidence="3" id="KW-1003">Cell membrane</keyword>
<dbReference type="InterPro" id="IPR005828">
    <property type="entry name" value="MFS_sugar_transport-like"/>
</dbReference>
<sequence length="415" mass="44929">MEVNTVEKKETSWQTILWIMAAVQFCMSIAFSSSNPFMALYVEQLGVHNLHHVELLTGVIQGLTPLMAAIMSPIWGALSDRSGRKMMVMRSTIAIAIFTGILGLAQSPWQLMVVRALQGSFSGFSAASVALVASVIPQERLGFSLGWIQTSSMVGTLVGPLLGGVAADHFHNYHMVFFLTTIFAFTAFVITLLFVKEPRGARAPVKQKPSLIGQFRAIKQLKTVQSMFVVLFLTQFTVMSVQPVLSVFMKQLAGNVGYLNTVAGFAFAVTGLADFIASPFLGKRSDKIGYRRVLTICMTGAGLFYLPQALAPNIWVFVASRFGLGMFIGGILPTANALIGRMTPSERRGQIYGFTSSATFLGSFAGPLLGGVGSAVLGIRVMLGVAGALYICNMLWVRWRVREPDVPDESTVSIS</sequence>
<dbReference type="PROSITE" id="PS50850">
    <property type="entry name" value="MFS"/>
    <property type="match status" value="1"/>
</dbReference>
<dbReference type="InterPro" id="IPR001958">
    <property type="entry name" value="Tet-R_TetA/multi-R_MdtG-like"/>
</dbReference>
<feature type="transmembrane region" description="Helical" evidence="7">
    <location>
        <begin position="226"/>
        <end position="245"/>
    </location>
</feature>
<feature type="transmembrane region" description="Helical" evidence="7">
    <location>
        <begin position="314"/>
        <end position="339"/>
    </location>
</feature>
<evidence type="ECO:0000256" key="2">
    <source>
        <dbReference type="ARBA" id="ARBA00022448"/>
    </source>
</evidence>
<reference evidence="9 10" key="1">
    <citation type="submission" date="2023-07" db="EMBL/GenBank/DDBJ databases">
        <title>Genomic Encyclopedia of Type Strains, Phase IV (KMG-IV): sequencing the most valuable type-strain genomes for metagenomic binning, comparative biology and taxonomic classification.</title>
        <authorList>
            <person name="Goeker M."/>
        </authorList>
    </citation>
    <scope>NUCLEOTIDE SEQUENCE [LARGE SCALE GENOMIC DNA]</scope>
    <source>
        <strain evidence="9 10">DSM 4006</strain>
    </source>
</reference>
<feature type="transmembrane region" description="Helical" evidence="7">
    <location>
        <begin position="117"/>
        <end position="136"/>
    </location>
</feature>
<comment type="caution">
    <text evidence="9">The sequence shown here is derived from an EMBL/GenBank/DDBJ whole genome shotgun (WGS) entry which is preliminary data.</text>
</comment>
<feature type="transmembrane region" description="Helical" evidence="7">
    <location>
        <begin position="87"/>
        <end position="105"/>
    </location>
</feature>
<feature type="transmembrane region" description="Helical" evidence="7">
    <location>
        <begin position="16"/>
        <end position="35"/>
    </location>
</feature>
<evidence type="ECO:0000256" key="7">
    <source>
        <dbReference type="SAM" id="Phobius"/>
    </source>
</evidence>
<dbReference type="PRINTS" id="PR01035">
    <property type="entry name" value="TCRTETA"/>
</dbReference>
<comment type="subcellular location">
    <subcellularLocation>
        <location evidence="1">Cell membrane</location>
        <topology evidence="1">Multi-pass membrane protein</topology>
    </subcellularLocation>
</comment>
<feature type="domain" description="Major facilitator superfamily (MFS) profile" evidence="8">
    <location>
        <begin position="16"/>
        <end position="405"/>
    </location>
</feature>
<evidence type="ECO:0000259" key="8">
    <source>
        <dbReference type="PROSITE" id="PS50850"/>
    </source>
</evidence>
<dbReference type="PANTHER" id="PTHR43414">
    <property type="entry name" value="MULTIDRUG RESISTANCE PROTEIN MDTG"/>
    <property type="match status" value="1"/>
</dbReference>
<dbReference type="Gene3D" id="1.20.1250.20">
    <property type="entry name" value="MFS general substrate transporter like domains"/>
    <property type="match status" value="2"/>
</dbReference>
<dbReference type="InterPro" id="IPR036259">
    <property type="entry name" value="MFS_trans_sf"/>
</dbReference>
<evidence type="ECO:0000313" key="9">
    <source>
        <dbReference type="EMBL" id="MDQ0189487.1"/>
    </source>
</evidence>
<dbReference type="EMBL" id="JAUSTP010000008">
    <property type="protein sequence ID" value="MDQ0189487.1"/>
    <property type="molecule type" value="Genomic_DNA"/>
</dbReference>
<dbReference type="RefSeq" id="WP_274456292.1">
    <property type="nucleotide sequence ID" value="NZ_CP067097.1"/>
</dbReference>
<dbReference type="InterPro" id="IPR020846">
    <property type="entry name" value="MFS_dom"/>
</dbReference>
<proteinExistence type="predicted"/>
<keyword evidence="6 7" id="KW-0472">Membrane</keyword>
<feature type="transmembrane region" description="Helical" evidence="7">
    <location>
        <begin position="173"/>
        <end position="195"/>
    </location>
</feature>
<keyword evidence="4 7" id="KW-0812">Transmembrane</keyword>
<dbReference type="PANTHER" id="PTHR43414:SF6">
    <property type="entry name" value="MULTIDRUG RESISTANCE PROTEIN MDTG"/>
    <property type="match status" value="1"/>
</dbReference>
<keyword evidence="10" id="KW-1185">Reference proteome</keyword>
<feature type="transmembrane region" description="Helical" evidence="7">
    <location>
        <begin position="351"/>
        <end position="369"/>
    </location>
</feature>
<name>A0ABT9XGQ8_9BACL</name>
<dbReference type="Pfam" id="PF07690">
    <property type="entry name" value="MFS_1"/>
    <property type="match status" value="1"/>
</dbReference>
<dbReference type="Pfam" id="PF00083">
    <property type="entry name" value="Sugar_tr"/>
    <property type="match status" value="1"/>
</dbReference>
<dbReference type="Proteomes" id="UP001232973">
    <property type="component" value="Unassembled WGS sequence"/>
</dbReference>
<dbReference type="SUPFAM" id="SSF103473">
    <property type="entry name" value="MFS general substrate transporter"/>
    <property type="match status" value="2"/>
</dbReference>
<evidence type="ECO:0000313" key="10">
    <source>
        <dbReference type="Proteomes" id="UP001232973"/>
    </source>
</evidence>
<feature type="transmembrane region" description="Helical" evidence="7">
    <location>
        <begin position="375"/>
        <end position="396"/>
    </location>
</feature>
<organism evidence="9 10">
    <name type="scientific">Alicyclobacillus cycloheptanicus</name>
    <dbReference type="NCBI Taxonomy" id="1457"/>
    <lineage>
        <taxon>Bacteria</taxon>
        <taxon>Bacillati</taxon>
        <taxon>Bacillota</taxon>
        <taxon>Bacilli</taxon>
        <taxon>Bacillales</taxon>
        <taxon>Alicyclobacillaceae</taxon>
        <taxon>Alicyclobacillus</taxon>
    </lineage>
</organism>
<feature type="transmembrane region" description="Helical" evidence="7">
    <location>
        <begin position="143"/>
        <end position="167"/>
    </location>
</feature>
<feature type="transmembrane region" description="Helical" evidence="7">
    <location>
        <begin position="55"/>
        <end position="75"/>
    </location>
</feature>
<feature type="transmembrane region" description="Helical" evidence="7">
    <location>
        <begin position="257"/>
        <end position="277"/>
    </location>
</feature>
<evidence type="ECO:0000256" key="1">
    <source>
        <dbReference type="ARBA" id="ARBA00004651"/>
    </source>
</evidence>
<keyword evidence="2" id="KW-0813">Transport</keyword>
<evidence type="ECO:0000256" key="3">
    <source>
        <dbReference type="ARBA" id="ARBA00022475"/>
    </source>
</evidence>